<evidence type="ECO:0000256" key="9">
    <source>
        <dbReference type="ARBA" id="ARBA00036421"/>
    </source>
</evidence>
<dbReference type="PANTHER" id="PTHR43501:SF1">
    <property type="entry name" value="CYTOSOL NON-SPECIFIC DIPEPTIDASE"/>
    <property type="match status" value="1"/>
</dbReference>
<comment type="similarity">
    <text evidence="12">Belongs to the peptidase M20C family.</text>
</comment>
<dbReference type="CDD" id="cd03890">
    <property type="entry name" value="M20_pepD"/>
    <property type="match status" value="1"/>
</dbReference>
<proteinExistence type="inferred from homology"/>
<feature type="domain" description="Peptidase M20 dimerisation" evidence="18">
    <location>
        <begin position="209"/>
        <end position="291"/>
    </location>
</feature>
<comment type="catalytic activity">
    <reaction evidence="9">
        <text>Hydrolysis of dipeptides, preferentially hydrophobic dipeptides including prolyl amino acids.</text>
        <dbReference type="EC" id="3.4.13.18"/>
    </reaction>
</comment>
<keyword evidence="6" id="KW-0862">Zinc</keyword>
<dbReference type="Proteomes" id="UP000396862">
    <property type="component" value="Unassembled WGS sequence"/>
</dbReference>
<reference evidence="19 22" key="2">
    <citation type="submission" date="2019-10" db="EMBL/GenBank/DDBJ databases">
        <title>Prolixibacter strains distinguished by the presence of nitrate reductase genes were adept at nitrate-dependent anaerobic corrosion of metallic iron and carbon steel.</title>
        <authorList>
            <person name="Iino T."/>
            <person name="Shono N."/>
            <person name="Ito K."/>
            <person name="Nakamura R."/>
            <person name="Sueoka K."/>
            <person name="Harayama S."/>
            <person name="Ohkuma M."/>
        </authorList>
    </citation>
    <scope>NUCLEOTIDE SEQUENCE [LARGE SCALE GENOMIC DNA]</scope>
    <source>
        <strain evidence="19 22">MIC1-1</strain>
    </source>
</reference>
<keyword evidence="8" id="KW-0170">Cobalt</keyword>
<gene>
    <name evidence="20" type="ORF">CLV93_11372</name>
    <name evidence="19" type="ORF">JCM18694_26680</name>
</gene>
<evidence type="ECO:0000256" key="5">
    <source>
        <dbReference type="ARBA" id="ARBA00022801"/>
    </source>
</evidence>
<evidence type="ECO:0000256" key="7">
    <source>
        <dbReference type="ARBA" id="ARBA00023049"/>
    </source>
</evidence>
<dbReference type="GO" id="GO:0005829">
    <property type="term" value="C:cytosol"/>
    <property type="evidence" value="ECO:0007669"/>
    <property type="project" value="TreeGrafter"/>
</dbReference>
<evidence type="ECO:0000256" key="8">
    <source>
        <dbReference type="ARBA" id="ARBA00023285"/>
    </source>
</evidence>
<dbReference type="PANTHER" id="PTHR43501">
    <property type="entry name" value="CYTOSOL NON-SPECIFIC DIPEPTIDASE"/>
    <property type="match status" value="1"/>
</dbReference>
<keyword evidence="5" id="KW-0378">Hydrolase</keyword>
<dbReference type="InterPro" id="IPR011650">
    <property type="entry name" value="Peptidase_M20_dimer"/>
</dbReference>
<evidence type="ECO:0000313" key="21">
    <source>
        <dbReference type="Proteomes" id="UP000240621"/>
    </source>
</evidence>
<evidence type="ECO:0000256" key="4">
    <source>
        <dbReference type="ARBA" id="ARBA00022723"/>
    </source>
</evidence>
<dbReference type="Pfam" id="PF01546">
    <property type="entry name" value="Peptidase_M20"/>
    <property type="match status" value="1"/>
</dbReference>
<comment type="caution">
    <text evidence="20">The sequence shown here is derived from an EMBL/GenBank/DDBJ whole genome shotgun (WGS) entry which is preliminary data.</text>
</comment>
<evidence type="ECO:0000313" key="22">
    <source>
        <dbReference type="Proteomes" id="UP000396862"/>
    </source>
</evidence>
<dbReference type="RefSeq" id="WP_106543638.1">
    <property type="nucleotide sequence ID" value="NZ_BLAU01000001.1"/>
</dbReference>
<dbReference type="PRINTS" id="PR00934">
    <property type="entry name" value="XHISDIPTASE"/>
</dbReference>
<keyword evidence="22" id="KW-1185">Reference proteome</keyword>
<comment type="cofactor">
    <cofactor evidence="2">
        <name>Zn(2+)</name>
        <dbReference type="ChEBI" id="CHEBI:29105"/>
    </cofactor>
</comment>
<dbReference type="InterPro" id="IPR002933">
    <property type="entry name" value="Peptidase_M20"/>
</dbReference>
<evidence type="ECO:0000256" key="3">
    <source>
        <dbReference type="ARBA" id="ARBA00022670"/>
    </source>
</evidence>
<dbReference type="OrthoDB" id="9773892at2"/>
<dbReference type="InterPro" id="IPR001160">
    <property type="entry name" value="Peptidase_M20C"/>
</dbReference>
<dbReference type="PIRSF" id="PIRSF016599">
    <property type="entry name" value="Xaa-His_dipept"/>
    <property type="match status" value="1"/>
</dbReference>
<evidence type="ECO:0000256" key="15">
    <source>
        <dbReference type="ARBA" id="ARBA00076004"/>
    </source>
</evidence>
<comment type="cofactor">
    <cofactor evidence="1">
        <name>Co(2+)</name>
        <dbReference type="ChEBI" id="CHEBI:48828"/>
    </cofactor>
</comment>
<evidence type="ECO:0000256" key="6">
    <source>
        <dbReference type="ARBA" id="ARBA00022833"/>
    </source>
</evidence>
<evidence type="ECO:0000256" key="1">
    <source>
        <dbReference type="ARBA" id="ARBA00001941"/>
    </source>
</evidence>
<dbReference type="EMBL" id="BLAU01000001">
    <property type="protein sequence ID" value="GET22422.1"/>
    <property type="molecule type" value="Genomic_DNA"/>
</dbReference>
<dbReference type="SUPFAM" id="SSF53187">
    <property type="entry name" value="Zn-dependent exopeptidases"/>
    <property type="match status" value="1"/>
</dbReference>
<protein>
    <recommendedName>
        <fullName evidence="13">Cytosol non-specific dipeptidase</fullName>
        <ecNumber evidence="10">3.4.13.18</ecNumber>
    </recommendedName>
    <alternativeName>
        <fullName evidence="16">Aminoacyl-histidine dipeptidase</fullName>
    </alternativeName>
    <alternativeName>
        <fullName evidence="15">Beta-alanyl-histidine dipeptidase</fullName>
    </alternativeName>
    <alternativeName>
        <fullName evidence="14">Carnosinase</fullName>
    </alternativeName>
    <alternativeName>
        <fullName evidence="11">Peptidase D</fullName>
    </alternativeName>
    <alternativeName>
        <fullName evidence="17">Xaa-His dipeptidase</fullName>
    </alternativeName>
</protein>
<dbReference type="GO" id="GO:0006508">
    <property type="term" value="P:proteolysis"/>
    <property type="evidence" value="ECO:0007669"/>
    <property type="project" value="UniProtKB-KW"/>
</dbReference>
<dbReference type="Proteomes" id="UP000240621">
    <property type="component" value="Unassembled WGS sequence"/>
</dbReference>
<reference evidence="20 21" key="1">
    <citation type="submission" date="2018-03" db="EMBL/GenBank/DDBJ databases">
        <title>Genomic Encyclopedia of Archaeal and Bacterial Type Strains, Phase II (KMG-II): from individual species to whole genera.</title>
        <authorList>
            <person name="Goeker M."/>
        </authorList>
    </citation>
    <scope>NUCLEOTIDE SEQUENCE [LARGE SCALE GENOMIC DNA]</scope>
    <source>
        <strain evidence="20 21">DSM 27267</strain>
    </source>
</reference>
<name>A0A2P8C731_9BACT</name>
<evidence type="ECO:0000259" key="18">
    <source>
        <dbReference type="Pfam" id="PF07687"/>
    </source>
</evidence>
<organism evidence="20 21">
    <name type="scientific">Prolixibacter denitrificans</name>
    <dbReference type="NCBI Taxonomy" id="1541063"/>
    <lineage>
        <taxon>Bacteria</taxon>
        <taxon>Pseudomonadati</taxon>
        <taxon>Bacteroidota</taxon>
        <taxon>Bacteroidia</taxon>
        <taxon>Marinilabiliales</taxon>
        <taxon>Prolixibacteraceae</taxon>
        <taxon>Prolixibacter</taxon>
    </lineage>
</organism>
<evidence type="ECO:0000256" key="17">
    <source>
        <dbReference type="ARBA" id="ARBA00078074"/>
    </source>
</evidence>
<dbReference type="AlphaFoldDB" id="A0A2P8C731"/>
<evidence type="ECO:0000256" key="13">
    <source>
        <dbReference type="ARBA" id="ARBA00071271"/>
    </source>
</evidence>
<dbReference type="GO" id="GO:0070573">
    <property type="term" value="F:metallodipeptidase activity"/>
    <property type="evidence" value="ECO:0007669"/>
    <property type="project" value="TreeGrafter"/>
</dbReference>
<accession>A0A2P8C731</accession>
<keyword evidence="4" id="KW-0479">Metal-binding</keyword>
<evidence type="ECO:0000256" key="12">
    <source>
        <dbReference type="ARBA" id="ARBA00061423"/>
    </source>
</evidence>
<evidence type="ECO:0000256" key="2">
    <source>
        <dbReference type="ARBA" id="ARBA00001947"/>
    </source>
</evidence>
<dbReference type="GO" id="GO:0046872">
    <property type="term" value="F:metal ion binding"/>
    <property type="evidence" value="ECO:0007669"/>
    <property type="project" value="UniProtKB-KW"/>
</dbReference>
<keyword evidence="7" id="KW-0482">Metalloprotease</keyword>
<dbReference type="Gene3D" id="3.40.630.10">
    <property type="entry name" value="Zn peptidases"/>
    <property type="match status" value="2"/>
</dbReference>
<evidence type="ECO:0000256" key="16">
    <source>
        <dbReference type="ARBA" id="ARBA00077688"/>
    </source>
</evidence>
<sequence>MRKLNKLSPQPVWDYFEDICQVPRPSKKEEQIIQFLLEFAAKHNLDAKTDEAGNVLISKPATPGKEKVKTVILQSHIDMVCEKNSDTQHDFEKDPIKAYVDGEWVTAEGTTLGADCGIGMAAAMAVLTANDFEHGPIESLFTVDEETGLTGAFALQPGFLSGSILLNLDSEDEGELFIGCAGGVDTVATFNYQPEASPAGMFAVKLSVTGLLGGHSGDDIHKGRGNANKILNRFIWDATQKYGARLASFDGGNLRNAIAREAFGVILVPSDKKEQLTADFNVFRTAVQNELSITEPKLKLDLESTEAPPTVMDEETQQKLLLALYACPHGVLGMSFRMPGMVETSTNLASVKFTEGNQIEITTSQRSDLNSGKEDAAAMVKSVFQLAGAEVRHSEGYPGWTPNPDSEIMEITRTAYSKLFTQEPIVRSIHAGLECGLFLEKYPSLDMISFGPTIRGAHSPDEKIEIETVTKFWDLLVEVLTKIPEAK</sequence>
<dbReference type="Pfam" id="PF07687">
    <property type="entry name" value="M20_dimer"/>
    <property type="match status" value="1"/>
</dbReference>
<dbReference type="FunFam" id="3.40.630.10:FF:000015">
    <property type="entry name" value="Aminoacyl-histidine dipeptidase PepD"/>
    <property type="match status" value="1"/>
</dbReference>
<evidence type="ECO:0000256" key="11">
    <source>
        <dbReference type="ARBA" id="ARBA00044252"/>
    </source>
</evidence>
<keyword evidence="3" id="KW-0645">Protease</keyword>
<dbReference type="FunFam" id="3.40.630.10:FF:000018">
    <property type="entry name" value="Aminoacyl-histidine dipeptidase PepD"/>
    <property type="match status" value="1"/>
</dbReference>
<dbReference type="NCBIfam" id="TIGR01893">
    <property type="entry name" value="aa-his-dipept"/>
    <property type="match status" value="1"/>
</dbReference>
<evidence type="ECO:0000313" key="20">
    <source>
        <dbReference type="EMBL" id="PSK80778.1"/>
    </source>
</evidence>
<dbReference type="EC" id="3.4.13.18" evidence="10"/>
<evidence type="ECO:0000256" key="10">
    <source>
        <dbReference type="ARBA" id="ARBA00038976"/>
    </source>
</evidence>
<dbReference type="EMBL" id="PYGC01000013">
    <property type="protein sequence ID" value="PSK80778.1"/>
    <property type="molecule type" value="Genomic_DNA"/>
</dbReference>
<evidence type="ECO:0000313" key="19">
    <source>
        <dbReference type="EMBL" id="GET22422.1"/>
    </source>
</evidence>
<evidence type="ECO:0000256" key="14">
    <source>
        <dbReference type="ARBA" id="ARBA00075285"/>
    </source>
</evidence>